<evidence type="ECO:0000313" key="2">
    <source>
        <dbReference type="EMBL" id="OSX67299.1"/>
    </source>
</evidence>
<dbReference type="GeneID" id="36328605"/>
<gene>
    <name evidence="2" type="ORF">POSPLADRAFT_1127718</name>
</gene>
<dbReference type="AlphaFoldDB" id="A0A1X6NF75"/>
<evidence type="ECO:0000259" key="1">
    <source>
        <dbReference type="Pfam" id="PF20263"/>
    </source>
</evidence>
<name>A0A1X6NF75_9APHY</name>
<dbReference type="RefSeq" id="XP_024344093.1">
    <property type="nucleotide sequence ID" value="XM_024483656.1"/>
</dbReference>
<sequence>MTPIISLVGLDWASRQAVGPNEHERLREISPIDRRQKAAEMCLRPIGGQAKWYIYDQQCTKSFRRQIRLLPTVYLREYFKLKTSDDVRAILDTKKADLRARKIKRFEKELRKITLANQGIEKKFEHVLDLAYGRKGKLKWELINPLLTDPSIPPPERIIPAVEKSRPPVYSKELTALLTSKVSHKNKPLGHTAIRRPPTLPARADLNSEDARLLGPLSKRREVNIYWRFYTEQVKRVYPPFQMILEERDSPGETRHLTDKGALHRAGIRVGGVQGEGVYEEIETLANAPSPSQAGGTSGTDIFQASPLRPRFLRRRFASLLGRTPVLVYSDPRTQAKEHPGSSKYPFHVTPVIMIYEIPRIIFQKPMLLTLPGYKRLRRTKMRREMLRDTVEQRDWRG</sequence>
<dbReference type="Pfam" id="PF20263">
    <property type="entry name" value="LYRM2-like"/>
    <property type="match status" value="1"/>
</dbReference>
<reference evidence="2 3" key="1">
    <citation type="submission" date="2017-04" db="EMBL/GenBank/DDBJ databases">
        <title>Genome Sequence of the Model Brown-Rot Fungus Postia placenta SB12.</title>
        <authorList>
            <consortium name="DOE Joint Genome Institute"/>
            <person name="Gaskell J."/>
            <person name="Kersten P."/>
            <person name="Larrondo L.F."/>
            <person name="Canessa P."/>
            <person name="Martinez D."/>
            <person name="Hibbett D."/>
            <person name="Schmoll M."/>
            <person name="Kubicek C.P."/>
            <person name="Martinez A.T."/>
            <person name="Yadav J."/>
            <person name="Master E."/>
            <person name="Magnuson J.K."/>
            <person name="James T."/>
            <person name="Yaver D."/>
            <person name="Berka R."/>
            <person name="Labutti K."/>
            <person name="Lipzen A."/>
            <person name="Aerts A."/>
            <person name="Barry K."/>
            <person name="Henrissat B."/>
            <person name="Blanchette R."/>
            <person name="Grigoriev I."/>
            <person name="Cullen D."/>
        </authorList>
    </citation>
    <scope>NUCLEOTIDE SEQUENCE [LARGE SCALE GENOMIC DNA]</scope>
    <source>
        <strain evidence="2 3">MAD-698-R-SB12</strain>
    </source>
</reference>
<proteinExistence type="predicted"/>
<dbReference type="OrthoDB" id="198652at2759"/>
<organism evidence="2 3">
    <name type="scientific">Postia placenta MAD-698-R-SB12</name>
    <dbReference type="NCBI Taxonomy" id="670580"/>
    <lineage>
        <taxon>Eukaryota</taxon>
        <taxon>Fungi</taxon>
        <taxon>Dikarya</taxon>
        <taxon>Basidiomycota</taxon>
        <taxon>Agaricomycotina</taxon>
        <taxon>Agaricomycetes</taxon>
        <taxon>Polyporales</taxon>
        <taxon>Adustoporiaceae</taxon>
        <taxon>Rhodonia</taxon>
    </lineage>
</organism>
<dbReference type="EMBL" id="KZ110591">
    <property type="protein sequence ID" value="OSX67299.1"/>
    <property type="molecule type" value="Genomic_DNA"/>
</dbReference>
<accession>A0A1X6NF75</accession>
<dbReference type="Proteomes" id="UP000194127">
    <property type="component" value="Unassembled WGS sequence"/>
</dbReference>
<protein>
    <recommendedName>
        <fullName evidence="1">LYR motif-containing protein Cup1-like N-terminal domain-containing protein</fullName>
    </recommendedName>
</protein>
<dbReference type="InterPro" id="IPR046896">
    <property type="entry name" value="Cup1-like_N"/>
</dbReference>
<feature type="domain" description="LYR motif-containing protein Cup1-like N-terminal" evidence="1">
    <location>
        <begin position="65"/>
        <end position="142"/>
    </location>
</feature>
<keyword evidence="3" id="KW-1185">Reference proteome</keyword>
<evidence type="ECO:0000313" key="3">
    <source>
        <dbReference type="Proteomes" id="UP000194127"/>
    </source>
</evidence>